<dbReference type="Proteomes" id="UP000465360">
    <property type="component" value="Unassembled WGS sequence"/>
</dbReference>
<organism evidence="2 3">
    <name type="scientific">Mycobacterium bourgelatii</name>
    <dbReference type="NCBI Taxonomy" id="1273442"/>
    <lineage>
        <taxon>Bacteria</taxon>
        <taxon>Bacillati</taxon>
        <taxon>Actinomycetota</taxon>
        <taxon>Actinomycetes</taxon>
        <taxon>Mycobacteriales</taxon>
        <taxon>Mycobacteriaceae</taxon>
        <taxon>Mycobacterium</taxon>
    </lineage>
</organism>
<evidence type="ECO:0000313" key="3">
    <source>
        <dbReference type="Proteomes" id="UP000465360"/>
    </source>
</evidence>
<sequence>MATHIAIPPNQNAANWPTAWGRDDNTTLTPIRTGSAVANRANTITVAHMATDATTAVHGTEAVGDTNFSIAARLLGTRLFSGGKLRRVASNNIAANTPDSVLTS</sequence>
<feature type="region of interest" description="Disordered" evidence="1">
    <location>
        <begin position="1"/>
        <end position="21"/>
    </location>
</feature>
<evidence type="ECO:0000256" key="1">
    <source>
        <dbReference type="SAM" id="MobiDB-lite"/>
    </source>
</evidence>
<evidence type="ECO:0000313" key="2">
    <source>
        <dbReference type="EMBL" id="GFG91689.1"/>
    </source>
</evidence>
<dbReference type="AlphaFoldDB" id="A0A7I9YSL5"/>
<keyword evidence="3" id="KW-1185">Reference proteome</keyword>
<accession>A0A7I9YSL5</accession>
<comment type="caution">
    <text evidence="2">The sequence shown here is derived from an EMBL/GenBank/DDBJ whole genome shotgun (WGS) entry which is preliminary data.</text>
</comment>
<protein>
    <submittedName>
        <fullName evidence="2">Uncharacterized protein</fullName>
    </submittedName>
</protein>
<name>A0A7I9YSL5_MYCBU</name>
<proteinExistence type="predicted"/>
<dbReference type="EMBL" id="BLKZ01000001">
    <property type="protein sequence ID" value="GFG91689.1"/>
    <property type="molecule type" value="Genomic_DNA"/>
</dbReference>
<gene>
    <name evidence="2" type="ORF">MBOU_37310</name>
</gene>
<reference evidence="2 3" key="1">
    <citation type="journal article" date="2019" name="Emerg. Microbes Infect.">
        <title>Comprehensive subspecies identification of 175 nontuberculous mycobacteria species based on 7547 genomic profiles.</title>
        <authorList>
            <person name="Matsumoto Y."/>
            <person name="Kinjo T."/>
            <person name="Motooka D."/>
            <person name="Nabeya D."/>
            <person name="Jung N."/>
            <person name="Uechi K."/>
            <person name="Horii T."/>
            <person name="Iida T."/>
            <person name="Fujita J."/>
            <person name="Nakamura S."/>
        </authorList>
    </citation>
    <scope>NUCLEOTIDE SEQUENCE [LARGE SCALE GENOMIC DNA]</scope>
    <source>
        <strain evidence="2 3">JCM 30725</strain>
    </source>
</reference>